<feature type="region of interest" description="Disordered" evidence="1">
    <location>
        <begin position="36"/>
        <end position="55"/>
    </location>
</feature>
<accession>A0ABQ9GAH3</accession>
<name>A0ABQ9GAH3_9NEOP</name>
<gene>
    <name evidence="2" type="ORF">PR048_028412</name>
</gene>
<feature type="region of interest" description="Disordered" evidence="1">
    <location>
        <begin position="98"/>
        <end position="127"/>
    </location>
</feature>
<organism evidence="2 3">
    <name type="scientific">Dryococelus australis</name>
    <dbReference type="NCBI Taxonomy" id="614101"/>
    <lineage>
        <taxon>Eukaryota</taxon>
        <taxon>Metazoa</taxon>
        <taxon>Ecdysozoa</taxon>
        <taxon>Arthropoda</taxon>
        <taxon>Hexapoda</taxon>
        <taxon>Insecta</taxon>
        <taxon>Pterygota</taxon>
        <taxon>Neoptera</taxon>
        <taxon>Polyneoptera</taxon>
        <taxon>Phasmatodea</taxon>
        <taxon>Verophasmatodea</taxon>
        <taxon>Anareolatae</taxon>
        <taxon>Phasmatidae</taxon>
        <taxon>Eurycanthinae</taxon>
        <taxon>Dryococelus</taxon>
    </lineage>
</organism>
<feature type="compositionally biased region" description="Basic and acidic residues" evidence="1">
    <location>
        <begin position="98"/>
        <end position="111"/>
    </location>
</feature>
<feature type="region of interest" description="Disordered" evidence="1">
    <location>
        <begin position="483"/>
        <end position="506"/>
    </location>
</feature>
<evidence type="ECO:0000313" key="2">
    <source>
        <dbReference type="EMBL" id="KAJ8869422.1"/>
    </source>
</evidence>
<evidence type="ECO:0000313" key="3">
    <source>
        <dbReference type="Proteomes" id="UP001159363"/>
    </source>
</evidence>
<evidence type="ECO:0000256" key="1">
    <source>
        <dbReference type="SAM" id="MobiDB-lite"/>
    </source>
</evidence>
<protein>
    <submittedName>
        <fullName evidence="2">Uncharacterized protein</fullName>
    </submittedName>
</protein>
<sequence>MMRAVLQDDQTLVSLSQRMKCNLCVCSDRGGAVCKTTSHPQGKPGLKPGGKSRKKRQAVTQAYWREHEAVPGWVLCDGQRPQRHAHWLRKPYTTFRAPEMRYGRGSPRAEDGPSSQRKRRYDPRVTSAHEQKSSSLCICAYLVLPNALAGRTHSRTTCLPPERTEFNPRPGHFRIFACGNRGRTLPLVGGFSRGSSVSPAFAIRRYSILTLLHPHRLSQHRYSPSYMVRGKRQIPEKTHRPVASSDTIPVCENSGVTRAEIEPGSPIPYQRITDVQDRSNLSFIGPIRHHNGFSQRRAREHYEVCADVECSHKCRTTMSVGPQDIVLLVRSVPDNTLSLLRMSGWSHILGHGRTLLPRAACFVHQLGTHSRLVKVTAAQQTHKWMPSSGHTVPQLNVQMARRCLQYFVGERALAELQSESRETDPSHKMCGVFLNTRIQDRVSKACIMGEDCRPSLFSMALVGDTSCSGRPHTAAPHCILPPMRRSLHRPAGPDDTSPPQSSPQTNEDMIFIDLIDAVYIPTSTHDSCSQQPSPATWHAASKDRTVQLIHAVYIPTSTHDSCSQQPSPATWHTASKDRTVQLIDAVYIPTSTHDSCSRQTSPATWHATSKERTVQLIHAVYIPTSTHDSCSQQSLPATWHAASKAPTVQLIHAVYIPTSTHDSCSRQP</sequence>
<feature type="compositionally biased region" description="Low complexity" evidence="1">
    <location>
        <begin position="493"/>
        <end position="505"/>
    </location>
</feature>
<dbReference type="EMBL" id="JARBHB010000013">
    <property type="protein sequence ID" value="KAJ8869422.1"/>
    <property type="molecule type" value="Genomic_DNA"/>
</dbReference>
<dbReference type="Proteomes" id="UP001159363">
    <property type="component" value="Chromosome 12"/>
</dbReference>
<reference evidence="2 3" key="1">
    <citation type="submission" date="2023-02" db="EMBL/GenBank/DDBJ databases">
        <title>LHISI_Scaffold_Assembly.</title>
        <authorList>
            <person name="Stuart O.P."/>
            <person name="Cleave R."/>
            <person name="Magrath M.J.L."/>
            <person name="Mikheyev A.S."/>
        </authorList>
    </citation>
    <scope>NUCLEOTIDE SEQUENCE [LARGE SCALE GENOMIC DNA]</scope>
    <source>
        <strain evidence="2">Daus_M_001</strain>
        <tissue evidence="2">Leg muscle</tissue>
    </source>
</reference>
<comment type="caution">
    <text evidence="2">The sequence shown here is derived from an EMBL/GenBank/DDBJ whole genome shotgun (WGS) entry which is preliminary data.</text>
</comment>
<proteinExistence type="predicted"/>
<keyword evidence="3" id="KW-1185">Reference proteome</keyword>